<name>A0A8J9Y8X7_9NEOP</name>
<sequence length="440" mass="51586">MKNSLLKCFVYAAFLLASLFAVLGHSLNAEALKPNDIRNYLGTRTPYRFKYNKDDSKKKFPNCKDTNVWMVIRHGTRLPSVKDILGMNNELEDLKYEILIKNRNGQGQLTKVQLQHLQNWSSRISLEQEKYLTLEGQDEMILLAERMQKRFPNAIKSNYSNKTHKFKYTATQRAQQSARYFTIGLFDKKGSQDVVFEPALKIDTTLRFYKHCDKWKKLVKKNPETYREQKIFANSLEMNETIRSVSNRLGLDRELSLETVVLMYKVCGYETSWRKYSMSPWCYGFDEKSIKVLEYYHDLKHYWLDGYGHNVTYQISCMLLKNMFHSISKTIPTSTFLFAHSGTMLKLLTHLELYKPDSHLSGKFIDEDRSWIASNIDCFASNVAFVLYKCKDGDKLLTLHQERVVKLPMCKSELCPLSHLKEYFHNSIENCDHSEMCKLE</sequence>
<protein>
    <recommendedName>
        <fullName evidence="5">Multiple inositol polyphosphate phosphatase 1</fullName>
        <ecNumber evidence="4">3.1.3.62</ecNumber>
        <ecNumber evidence="3">3.1.3.80</ecNumber>
    </recommendedName>
    <alternativeName>
        <fullName evidence="11">2,3-bisphosphoglycerate 3-phosphatase</fullName>
    </alternativeName>
</protein>
<keyword evidence="9" id="KW-0472">Membrane</keyword>
<evidence type="ECO:0000313" key="18">
    <source>
        <dbReference type="EMBL" id="CAH0721784.1"/>
    </source>
</evidence>
<dbReference type="OrthoDB" id="6509975at2759"/>
<evidence type="ECO:0000256" key="10">
    <source>
        <dbReference type="ARBA" id="ARBA00023180"/>
    </source>
</evidence>
<evidence type="ECO:0000256" key="4">
    <source>
        <dbReference type="ARBA" id="ARBA00013040"/>
    </source>
</evidence>
<comment type="catalytic activity">
    <reaction evidence="14">
        <text>1D-myo-inositol hexakisphosphate + H2O = 1D-myo-inositol 1,2,4,5,6-pentakisphosphate + phosphate</text>
        <dbReference type="Rhea" id="RHEA:16989"/>
        <dbReference type="ChEBI" id="CHEBI:15377"/>
        <dbReference type="ChEBI" id="CHEBI:43474"/>
        <dbReference type="ChEBI" id="CHEBI:57798"/>
        <dbReference type="ChEBI" id="CHEBI:58130"/>
        <dbReference type="EC" id="3.1.3.62"/>
    </reaction>
    <physiologicalReaction direction="left-to-right" evidence="14">
        <dbReference type="Rhea" id="RHEA:16990"/>
    </physiologicalReaction>
</comment>
<comment type="subcellular location">
    <subcellularLocation>
        <location evidence="1">Cell membrane</location>
    </subcellularLocation>
</comment>
<evidence type="ECO:0000256" key="2">
    <source>
        <dbReference type="ARBA" id="ARBA00008422"/>
    </source>
</evidence>
<dbReference type="EC" id="3.1.3.80" evidence="3"/>
<evidence type="ECO:0000256" key="3">
    <source>
        <dbReference type="ARBA" id="ARBA00012976"/>
    </source>
</evidence>
<comment type="catalytic activity">
    <reaction evidence="13">
        <text>1D-myo-inositol 1,2,4,5,6-pentakisphosphate + H2O = 1D-myo-inositol 1,2,5,6-tetrakisphosphate + phosphate</text>
        <dbReference type="Rhea" id="RHEA:77115"/>
        <dbReference type="ChEBI" id="CHEBI:15377"/>
        <dbReference type="ChEBI" id="CHEBI:43474"/>
        <dbReference type="ChEBI" id="CHEBI:57798"/>
        <dbReference type="ChEBI" id="CHEBI:195535"/>
        <dbReference type="EC" id="3.1.3.62"/>
    </reaction>
    <physiologicalReaction direction="left-to-right" evidence="13">
        <dbReference type="Rhea" id="RHEA:77116"/>
    </physiologicalReaction>
</comment>
<dbReference type="Proteomes" id="UP000838878">
    <property type="component" value="Chromosome 3"/>
</dbReference>
<evidence type="ECO:0000256" key="7">
    <source>
        <dbReference type="ARBA" id="ARBA00022729"/>
    </source>
</evidence>
<dbReference type="InterPro" id="IPR016274">
    <property type="entry name" value="Histidine_acid_Pase_euk"/>
</dbReference>
<dbReference type="GO" id="GO:0003993">
    <property type="term" value="F:acid phosphatase activity"/>
    <property type="evidence" value="ECO:0007669"/>
    <property type="project" value="TreeGrafter"/>
</dbReference>
<evidence type="ECO:0000256" key="6">
    <source>
        <dbReference type="ARBA" id="ARBA00022475"/>
    </source>
</evidence>
<dbReference type="GO" id="GO:0052745">
    <property type="term" value="F:inositol phosphate phosphatase activity"/>
    <property type="evidence" value="ECO:0007669"/>
    <property type="project" value="TreeGrafter"/>
</dbReference>
<dbReference type="PIRSF" id="PIRSF000894">
    <property type="entry name" value="Acid_phosphatase"/>
    <property type="match status" value="1"/>
</dbReference>
<feature type="disulfide bond" evidence="16">
    <location>
        <begin position="410"/>
        <end position="415"/>
    </location>
</feature>
<evidence type="ECO:0000256" key="13">
    <source>
        <dbReference type="ARBA" id="ARBA00043671"/>
    </source>
</evidence>
<keyword evidence="16" id="KW-1015">Disulfide bond</keyword>
<evidence type="ECO:0000256" key="11">
    <source>
        <dbReference type="ARBA" id="ARBA00031642"/>
    </source>
</evidence>
<comment type="similarity">
    <text evidence="2">Belongs to the histidine acid phosphatase family. MINPP1 subfamily.</text>
</comment>
<dbReference type="Pfam" id="PF00328">
    <property type="entry name" value="His_Phos_2"/>
    <property type="match status" value="1"/>
</dbReference>
<feature type="disulfide bond" evidence="16">
    <location>
        <begin position="63"/>
        <end position="390"/>
    </location>
</feature>
<dbReference type="SUPFAM" id="SSF53254">
    <property type="entry name" value="Phosphoglycerate mutase-like"/>
    <property type="match status" value="1"/>
</dbReference>
<evidence type="ECO:0000256" key="5">
    <source>
        <dbReference type="ARBA" id="ARBA00018097"/>
    </source>
</evidence>
<dbReference type="FunFam" id="3.40.50.1240:FF:000014">
    <property type="entry name" value="Multiple inositol polyphosphate phosphatase 1"/>
    <property type="match status" value="1"/>
</dbReference>
<evidence type="ECO:0000256" key="14">
    <source>
        <dbReference type="ARBA" id="ARBA00043691"/>
    </source>
</evidence>
<dbReference type="EMBL" id="OV170223">
    <property type="protein sequence ID" value="CAH0721784.1"/>
    <property type="molecule type" value="Genomic_DNA"/>
</dbReference>
<keyword evidence="8" id="KW-0378">Hydrolase</keyword>
<evidence type="ECO:0000256" key="15">
    <source>
        <dbReference type="ARBA" id="ARBA00043832"/>
    </source>
</evidence>
<feature type="signal peptide" evidence="17">
    <location>
        <begin position="1"/>
        <end position="24"/>
    </location>
</feature>
<keyword evidence="19" id="KW-1185">Reference proteome</keyword>
<gene>
    <name evidence="18" type="ORF">BINO364_LOCUS7839</name>
</gene>
<feature type="non-terminal residue" evidence="18">
    <location>
        <position position="440"/>
    </location>
</feature>
<dbReference type="CDD" id="cd07061">
    <property type="entry name" value="HP_HAP_like"/>
    <property type="match status" value="1"/>
</dbReference>
<evidence type="ECO:0000256" key="8">
    <source>
        <dbReference type="ARBA" id="ARBA00022801"/>
    </source>
</evidence>
<reference evidence="18" key="1">
    <citation type="submission" date="2021-12" db="EMBL/GenBank/DDBJ databases">
        <authorList>
            <person name="Martin H S."/>
        </authorList>
    </citation>
    <scope>NUCLEOTIDE SEQUENCE</scope>
</reference>
<evidence type="ECO:0000256" key="12">
    <source>
        <dbReference type="ARBA" id="ARBA00043668"/>
    </source>
</evidence>
<dbReference type="PANTHER" id="PTHR20963">
    <property type="entry name" value="MULTIPLE INOSITOL POLYPHOSPHATE PHOSPHATASE-RELATED"/>
    <property type="match status" value="1"/>
</dbReference>
<dbReference type="PANTHER" id="PTHR20963:SF51">
    <property type="entry name" value="MULTIPLE INOSITOL POLYPHOSPHATE PHOSPHATASE 1"/>
    <property type="match status" value="1"/>
</dbReference>
<feature type="disulfide bond" evidence="16">
    <location>
        <begin position="267"/>
        <end position="282"/>
    </location>
</feature>
<evidence type="ECO:0000256" key="9">
    <source>
        <dbReference type="ARBA" id="ARBA00023136"/>
    </source>
</evidence>
<feature type="chain" id="PRO_5035443189" description="Multiple inositol polyphosphate phosphatase 1" evidence="17">
    <location>
        <begin position="25"/>
        <end position="440"/>
    </location>
</feature>
<dbReference type="GO" id="GO:0034417">
    <property type="term" value="F:bisphosphoglycerate 3-phosphatase activity"/>
    <property type="evidence" value="ECO:0007669"/>
    <property type="project" value="UniProtKB-EC"/>
</dbReference>
<proteinExistence type="inferred from homology"/>
<dbReference type="InterPro" id="IPR000560">
    <property type="entry name" value="His_Pase_clade-2"/>
</dbReference>
<dbReference type="EC" id="3.1.3.62" evidence="4"/>
<organism evidence="18 19">
    <name type="scientific">Brenthis ino</name>
    <name type="common">lesser marbled fritillary</name>
    <dbReference type="NCBI Taxonomy" id="405034"/>
    <lineage>
        <taxon>Eukaryota</taxon>
        <taxon>Metazoa</taxon>
        <taxon>Ecdysozoa</taxon>
        <taxon>Arthropoda</taxon>
        <taxon>Hexapoda</taxon>
        <taxon>Insecta</taxon>
        <taxon>Pterygota</taxon>
        <taxon>Neoptera</taxon>
        <taxon>Endopterygota</taxon>
        <taxon>Lepidoptera</taxon>
        <taxon>Glossata</taxon>
        <taxon>Ditrysia</taxon>
        <taxon>Papilionoidea</taxon>
        <taxon>Nymphalidae</taxon>
        <taxon>Heliconiinae</taxon>
        <taxon>Argynnini</taxon>
        <taxon>Brenthis</taxon>
    </lineage>
</organism>
<keyword evidence="10" id="KW-0325">Glycoprotein</keyword>
<accession>A0A8J9Y8X7</accession>
<dbReference type="AlphaFoldDB" id="A0A8J9Y8X7"/>
<comment type="catalytic activity">
    <reaction evidence="15">
        <text>(2R)-2,3-bisphosphoglycerate + H2O = (2R)-2-phosphoglycerate + phosphate</text>
        <dbReference type="Rhea" id="RHEA:27381"/>
        <dbReference type="ChEBI" id="CHEBI:15377"/>
        <dbReference type="ChEBI" id="CHEBI:43474"/>
        <dbReference type="ChEBI" id="CHEBI:58248"/>
        <dbReference type="ChEBI" id="CHEBI:58289"/>
        <dbReference type="EC" id="3.1.3.80"/>
    </reaction>
    <physiologicalReaction direction="left-to-right" evidence="15">
        <dbReference type="Rhea" id="RHEA:27382"/>
    </physiologicalReaction>
</comment>
<dbReference type="InterPro" id="IPR029033">
    <property type="entry name" value="His_PPase_superfam"/>
</dbReference>
<evidence type="ECO:0000256" key="16">
    <source>
        <dbReference type="PIRSR" id="PIRSR000894-2"/>
    </source>
</evidence>
<comment type="catalytic activity">
    <reaction evidence="12">
        <text>1D-myo-inositol 1,2,5,6-tetrakisphosphate + H2O = 1D-myo-inositol 1,2,6-trisphosphate + phosphate</text>
        <dbReference type="Rhea" id="RHEA:77119"/>
        <dbReference type="ChEBI" id="CHEBI:15377"/>
        <dbReference type="ChEBI" id="CHEBI:43474"/>
        <dbReference type="ChEBI" id="CHEBI:195535"/>
        <dbReference type="ChEBI" id="CHEBI:195537"/>
        <dbReference type="EC" id="3.1.3.62"/>
    </reaction>
    <physiologicalReaction direction="left-to-right" evidence="12">
        <dbReference type="Rhea" id="RHEA:77120"/>
    </physiologicalReaction>
</comment>
<dbReference type="Gene3D" id="3.40.50.1240">
    <property type="entry name" value="Phosphoglycerate mutase-like"/>
    <property type="match status" value="1"/>
</dbReference>
<keyword evidence="6" id="KW-1003">Cell membrane</keyword>
<dbReference type="GO" id="GO:0005886">
    <property type="term" value="C:plasma membrane"/>
    <property type="evidence" value="ECO:0007669"/>
    <property type="project" value="UniProtKB-SubCell"/>
</dbReference>
<evidence type="ECO:0000256" key="1">
    <source>
        <dbReference type="ARBA" id="ARBA00004236"/>
    </source>
</evidence>
<evidence type="ECO:0000313" key="19">
    <source>
        <dbReference type="Proteomes" id="UP000838878"/>
    </source>
</evidence>
<keyword evidence="7 17" id="KW-0732">Signal</keyword>
<evidence type="ECO:0000256" key="17">
    <source>
        <dbReference type="SAM" id="SignalP"/>
    </source>
</evidence>